<gene>
    <name evidence="1" type="ORF">RA0C_0166</name>
</gene>
<dbReference type="Proteomes" id="UP000010093">
    <property type="component" value="Chromosome"/>
</dbReference>
<protein>
    <submittedName>
        <fullName evidence="1">Uncharacterized protein</fullName>
    </submittedName>
</protein>
<dbReference type="HOGENOM" id="CLU_209216_0_0_10"/>
<evidence type="ECO:0000313" key="2">
    <source>
        <dbReference type="Proteomes" id="UP000010093"/>
    </source>
</evidence>
<proteinExistence type="predicted"/>
<dbReference type="GeneID" id="93719068"/>
<accession>H8MBL6</accession>
<organism evidence="1 2">
    <name type="scientific">Riemerella anatipestifer (strain ATCC 11845 / DSM 15868 / JCM 9532 / NCTC 11014)</name>
    <dbReference type="NCBI Taxonomy" id="693978"/>
    <lineage>
        <taxon>Bacteria</taxon>
        <taxon>Pseudomonadati</taxon>
        <taxon>Bacteroidota</taxon>
        <taxon>Flavobacteriia</taxon>
        <taxon>Flavobacteriales</taxon>
        <taxon>Weeksellaceae</taxon>
        <taxon>Riemerella</taxon>
    </lineage>
</organism>
<sequence>MKQLYEGHKKKVLEKYKELRKKIIDNDNQIQQLKQQLCKNKHL</sequence>
<reference evidence="1 2" key="1">
    <citation type="journal article" date="2012" name="J. Bacteriol.">
        <title>Complete genome sequence of Riemerella anatipestifer reference strain.</title>
        <authorList>
            <person name="Wang X."/>
            <person name="Zhu D."/>
            <person name="Wang M."/>
            <person name="Cheng A."/>
            <person name="Jia R."/>
            <person name="Zhou Y."/>
            <person name="Chen Z."/>
            <person name="Luo Q."/>
            <person name="Liu F."/>
            <person name="Wang Y."/>
            <person name="Chen X.Y."/>
        </authorList>
    </citation>
    <scope>NUCLEOTIDE SEQUENCE [LARGE SCALE GENOMIC DNA]</scope>
    <source>
        <strain evidence="2">DSM 15868</strain>
    </source>
</reference>
<dbReference type="AlphaFoldDB" id="H8MBL6"/>
<dbReference type="EMBL" id="CP003388">
    <property type="protein sequence ID" value="AFD55180.1"/>
    <property type="molecule type" value="Genomic_DNA"/>
</dbReference>
<evidence type="ECO:0000313" key="1">
    <source>
        <dbReference type="EMBL" id="AFD55180.1"/>
    </source>
</evidence>
<dbReference type="RefSeq" id="WP_014411191.1">
    <property type="nucleotide sequence ID" value="NC_014738.1"/>
</dbReference>
<dbReference type="KEGG" id="rai:RA0C_0166"/>
<name>H8MBL6_RIEAD</name>
<dbReference type="PATRIC" id="fig|693978.17.peg.173"/>